<dbReference type="InterPro" id="IPR012317">
    <property type="entry name" value="Poly(ADP-ribose)pol_cat_dom"/>
</dbReference>
<evidence type="ECO:0000256" key="3">
    <source>
        <dbReference type="ARBA" id="ARBA00022695"/>
    </source>
</evidence>
<dbReference type="InterPro" id="IPR051838">
    <property type="entry name" value="ARTD_PARP"/>
</dbReference>
<evidence type="ECO:0000256" key="6">
    <source>
        <dbReference type="SAM" id="Phobius"/>
    </source>
</evidence>
<evidence type="ECO:0000259" key="7">
    <source>
        <dbReference type="Pfam" id="PF00644"/>
    </source>
</evidence>
<gene>
    <name evidence="9" type="ORF">ILUMI_20380</name>
</gene>
<dbReference type="GO" id="GO:0003950">
    <property type="term" value="F:NAD+ poly-ADP-ribosyltransferase activity"/>
    <property type="evidence" value="ECO:0007669"/>
    <property type="project" value="InterPro"/>
</dbReference>
<keyword evidence="4" id="KW-0520">NAD</keyword>
<evidence type="ECO:0000256" key="1">
    <source>
        <dbReference type="ARBA" id="ARBA00022676"/>
    </source>
</evidence>
<keyword evidence="10" id="KW-1185">Reference proteome</keyword>
<evidence type="ECO:0000259" key="8">
    <source>
        <dbReference type="Pfam" id="PF18084"/>
    </source>
</evidence>
<accession>A0A8K0CIB4</accession>
<dbReference type="Pfam" id="PF00644">
    <property type="entry name" value="PARP"/>
    <property type="match status" value="1"/>
</dbReference>
<organism evidence="9 10">
    <name type="scientific">Ignelater luminosus</name>
    <name type="common">Cucubano</name>
    <name type="synonym">Pyrophorus luminosus</name>
    <dbReference type="NCBI Taxonomy" id="2038154"/>
    <lineage>
        <taxon>Eukaryota</taxon>
        <taxon>Metazoa</taxon>
        <taxon>Ecdysozoa</taxon>
        <taxon>Arthropoda</taxon>
        <taxon>Hexapoda</taxon>
        <taxon>Insecta</taxon>
        <taxon>Pterygota</taxon>
        <taxon>Neoptera</taxon>
        <taxon>Endopterygota</taxon>
        <taxon>Coleoptera</taxon>
        <taxon>Polyphaga</taxon>
        <taxon>Elateriformia</taxon>
        <taxon>Elateroidea</taxon>
        <taxon>Elateridae</taxon>
        <taxon>Agrypninae</taxon>
        <taxon>Pyrophorini</taxon>
        <taxon>Ignelater</taxon>
    </lineage>
</organism>
<dbReference type="PANTHER" id="PTHR21328">
    <property type="entry name" value="POLY ADP-RIBOSE POLYMERASE FAMILY, MEMBER PARP"/>
    <property type="match status" value="1"/>
</dbReference>
<dbReference type="Gene3D" id="3.90.228.10">
    <property type="match status" value="1"/>
</dbReference>
<dbReference type="OrthoDB" id="19501at2759"/>
<protein>
    <recommendedName>
        <fullName evidence="11">Poly [ADP-ribose] polymerase</fullName>
    </recommendedName>
</protein>
<reference evidence="9" key="1">
    <citation type="submission" date="2019-08" db="EMBL/GenBank/DDBJ databases">
        <title>The genome of the North American firefly Photinus pyralis.</title>
        <authorList>
            <consortium name="Photinus pyralis genome working group"/>
            <person name="Fallon T.R."/>
            <person name="Sander Lower S.E."/>
            <person name="Weng J.-K."/>
        </authorList>
    </citation>
    <scope>NUCLEOTIDE SEQUENCE</scope>
    <source>
        <strain evidence="9">TRF0915ILg1</strain>
        <tissue evidence="9">Whole body</tissue>
    </source>
</reference>
<evidence type="ECO:0000256" key="5">
    <source>
        <dbReference type="ARBA" id="ARBA00024347"/>
    </source>
</evidence>
<dbReference type="GO" id="GO:0016779">
    <property type="term" value="F:nucleotidyltransferase activity"/>
    <property type="evidence" value="ECO:0007669"/>
    <property type="project" value="UniProtKB-KW"/>
</dbReference>
<proteinExistence type="inferred from homology"/>
<feature type="domain" description="PARP16 N-terminal" evidence="8">
    <location>
        <begin position="44"/>
        <end position="122"/>
    </location>
</feature>
<evidence type="ECO:0008006" key="11">
    <source>
        <dbReference type="Google" id="ProtNLM"/>
    </source>
</evidence>
<evidence type="ECO:0000313" key="10">
    <source>
        <dbReference type="Proteomes" id="UP000801492"/>
    </source>
</evidence>
<dbReference type="InterPro" id="IPR041400">
    <property type="entry name" value="PARP16_N"/>
</dbReference>
<keyword evidence="2" id="KW-0808">Transferase</keyword>
<dbReference type="AlphaFoldDB" id="A0A8K0CIB4"/>
<name>A0A8K0CIB4_IGNLU</name>
<dbReference type="Pfam" id="PF18084">
    <property type="entry name" value="ARTD15_N"/>
    <property type="match status" value="1"/>
</dbReference>
<keyword evidence="6" id="KW-0812">Transmembrane</keyword>
<evidence type="ECO:0000256" key="2">
    <source>
        <dbReference type="ARBA" id="ARBA00022679"/>
    </source>
</evidence>
<evidence type="ECO:0000256" key="4">
    <source>
        <dbReference type="ARBA" id="ARBA00023027"/>
    </source>
</evidence>
<keyword evidence="3" id="KW-0548">Nucleotidyltransferase</keyword>
<feature type="transmembrane region" description="Helical" evidence="6">
    <location>
        <begin position="307"/>
        <end position="330"/>
    </location>
</feature>
<dbReference type="SUPFAM" id="SSF56399">
    <property type="entry name" value="ADP-ribosylation"/>
    <property type="match status" value="1"/>
</dbReference>
<sequence>MSNNYKHILNINNMSSDTWNEEGIDNKMSSCTTKESKLNAIVNILRDNFYGCDILLCLFMAALQSYRVDRCLRPFPTMYIKESNKDIDNLRRTCETIPTLDNILKSPQMCSNEVIELLLWLFCQKEQPQLKKISYNEVNVPSEIRKSFQPHYTFEVIYPERAETTWHKRKGSRSSFLGYHGSQLDNFYSILKVGLQQHFGIAKELLYGKGIYLTSEITVSMTYAPFSLSWVHSTLGGRKSIIAVCEVIDDIDKVKCKDAKFKERAVNQGSISGSIPDKYFVVTDSDMVRLKYLFVYKKDSAFTMKSWIYNNLTLVLIVLYVIILFCIGFFQGPTWARIQNRLYRMIYS</sequence>
<keyword evidence="6" id="KW-0472">Membrane</keyword>
<keyword evidence="6" id="KW-1133">Transmembrane helix</keyword>
<keyword evidence="1" id="KW-0328">Glycosyltransferase</keyword>
<comment type="caution">
    <text evidence="9">The sequence shown here is derived from an EMBL/GenBank/DDBJ whole genome shotgun (WGS) entry which is preliminary data.</text>
</comment>
<dbReference type="Proteomes" id="UP000801492">
    <property type="component" value="Unassembled WGS sequence"/>
</dbReference>
<comment type="similarity">
    <text evidence="5">Belongs to the ARTD/PARP family.</text>
</comment>
<feature type="domain" description="PARP catalytic" evidence="7">
    <location>
        <begin position="165"/>
        <end position="225"/>
    </location>
</feature>
<dbReference type="EMBL" id="VTPC01089649">
    <property type="protein sequence ID" value="KAF2885797.1"/>
    <property type="molecule type" value="Genomic_DNA"/>
</dbReference>
<evidence type="ECO:0000313" key="9">
    <source>
        <dbReference type="EMBL" id="KAF2885797.1"/>
    </source>
</evidence>